<sequence length="318" mass="33404">MITFLVLFVVLGLALLGAAVVLTRRRRGPSAAPAARTAGPGADRKVLDTVALGLQAVAEGRARSGRPLPDLHTVVHSGRRMTLQLAQADTAAPSPWTSDVSGKEWLLDPENLRRTGTGTGTGGDGPAHPYSLTVTLGLHRGDRVLVDLAQLPGTIALTGDDMEVLRLAQALISEIVSGPVGRLATVVLVGSATTPSVTDGVVTRSPRLRTAATREEALTHDENDKSDRNDGNGAMDRGKNADAAGTYGRRLFVVTAAQFRDERWADAPLRATDVLLVLGYITDAVWHLAVNTDGSLDTGRLGVPVDTHTARFAGPADL</sequence>
<dbReference type="Proteomes" id="UP000324965">
    <property type="component" value="Unassembled WGS sequence"/>
</dbReference>
<feature type="region of interest" description="Disordered" evidence="1">
    <location>
        <begin position="200"/>
        <end position="241"/>
    </location>
</feature>
<gene>
    <name evidence="2" type="ORF">FGF04_31890</name>
</gene>
<keyword evidence="3" id="KW-1185">Reference proteome</keyword>
<protein>
    <submittedName>
        <fullName evidence="2">Uncharacterized protein</fullName>
    </submittedName>
</protein>
<accession>A0A5B0AB28</accession>
<dbReference type="RefSeq" id="WP_149514852.1">
    <property type="nucleotide sequence ID" value="NZ_VDFC01000058.1"/>
</dbReference>
<evidence type="ECO:0000256" key="1">
    <source>
        <dbReference type="SAM" id="MobiDB-lite"/>
    </source>
</evidence>
<evidence type="ECO:0000313" key="2">
    <source>
        <dbReference type="EMBL" id="KAA0927037.1"/>
    </source>
</evidence>
<dbReference type="EMBL" id="VDFC01000058">
    <property type="protein sequence ID" value="KAA0927037.1"/>
    <property type="molecule type" value="Genomic_DNA"/>
</dbReference>
<dbReference type="OrthoDB" id="4117107at2"/>
<dbReference type="AlphaFoldDB" id="A0A5B0AB28"/>
<feature type="compositionally biased region" description="Basic and acidic residues" evidence="1">
    <location>
        <begin position="212"/>
        <end position="240"/>
    </location>
</feature>
<name>A0A5B0AB28_9ACTN</name>
<evidence type="ECO:0000313" key="3">
    <source>
        <dbReference type="Proteomes" id="UP000324965"/>
    </source>
</evidence>
<organism evidence="2 3">
    <name type="scientific">Streptomyces apricus</name>
    <dbReference type="NCBI Taxonomy" id="1828112"/>
    <lineage>
        <taxon>Bacteria</taxon>
        <taxon>Bacillati</taxon>
        <taxon>Actinomycetota</taxon>
        <taxon>Actinomycetes</taxon>
        <taxon>Kitasatosporales</taxon>
        <taxon>Streptomycetaceae</taxon>
        <taxon>Streptomyces</taxon>
    </lineage>
</organism>
<comment type="caution">
    <text evidence="2">The sequence shown here is derived from an EMBL/GenBank/DDBJ whole genome shotgun (WGS) entry which is preliminary data.</text>
</comment>
<proteinExistence type="predicted"/>
<reference evidence="2 3" key="1">
    <citation type="submission" date="2019-05" db="EMBL/GenBank/DDBJ databases">
        <authorList>
            <person name="Hariharan J."/>
            <person name="Choudoir M.J."/>
            <person name="Diebold P."/>
            <person name="Panke-Buisse K."/>
            <person name="Buckley D.H."/>
        </authorList>
    </citation>
    <scope>NUCLEOTIDE SEQUENCE [LARGE SCALE GENOMIC DNA]</scope>
    <source>
        <strain evidence="2 3">SUN51</strain>
    </source>
</reference>